<proteinExistence type="predicted"/>
<dbReference type="Proteomes" id="UP001501231">
    <property type="component" value="Unassembled WGS sequence"/>
</dbReference>
<organism evidence="1 2">
    <name type="scientific">Actinomadura vinacea</name>
    <dbReference type="NCBI Taxonomy" id="115336"/>
    <lineage>
        <taxon>Bacteria</taxon>
        <taxon>Bacillati</taxon>
        <taxon>Actinomycetota</taxon>
        <taxon>Actinomycetes</taxon>
        <taxon>Streptosporangiales</taxon>
        <taxon>Thermomonosporaceae</taxon>
        <taxon>Actinomadura</taxon>
    </lineage>
</organism>
<sequence length="60" mass="6627">MLVPYWTVPLEKVGSAYEGGFLGWRRSGMKFCLVNAYRDVSRETCQQEVAADGAQIQVGG</sequence>
<name>A0ABP5X4C3_9ACTN</name>
<gene>
    <name evidence="1" type="ORF">GCM10010191_69740</name>
</gene>
<accession>A0ABP5X4C3</accession>
<keyword evidence="2" id="KW-1185">Reference proteome</keyword>
<protein>
    <submittedName>
        <fullName evidence="1">Uncharacterized protein</fullName>
    </submittedName>
</protein>
<evidence type="ECO:0000313" key="2">
    <source>
        <dbReference type="Proteomes" id="UP001501231"/>
    </source>
</evidence>
<evidence type="ECO:0000313" key="1">
    <source>
        <dbReference type="EMBL" id="GAA2443332.1"/>
    </source>
</evidence>
<comment type="caution">
    <text evidence="1">The sequence shown here is derived from an EMBL/GenBank/DDBJ whole genome shotgun (WGS) entry which is preliminary data.</text>
</comment>
<dbReference type="EMBL" id="BAAARW010000026">
    <property type="protein sequence ID" value="GAA2443332.1"/>
    <property type="molecule type" value="Genomic_DNA"/>
</dbReference>
<reference evidence="2" key="1">
    <citation type="journal article" date="2019" name="Int. J. Syst. Evol. Microbiol.">
        <title>The Global Catalogue of Microorganisms (GCM) 10K type strain sequencing project: providing services to taxonomists for standard genome sequencing and annotation.</title>
        <authorList>
            <consortium name="The Broad Institute Genomics Platform"/>
            <consortium name="The Broad Institute Genome Sequencing Center for Infectious Disease"/>
            <person name="Wu L."/>
            <person name="Ma J."/>
        </authorList>
    </citation>
    <scope>NUCLEOTIDE SEQUENCE [LARGE SCALE GENOMIC DNA]</scope>
    <source>
        <strain evidence="2">JCM 3325</strain>
    </source>
</reference>